<organism evidence="9 10">
    <name type="scientific">Wickerhamomyces anomalus (strain ATCC 58044 / CBS 1984 / NCYC 433 / NRRL Y-366-8)</name>
    <name type="common">Yeast</name>
    <name type="synonym">Hansenula anomala</name>
    <dbReference type="NCBI Taxonomy" id="683960"/>
    <lineage>
        <taxon>Eukaryota</taxon>
        <taxon>Fungi</taxon>
        <taxon>Dikarya</taxon>
        <taxon>Ascomycota</taxon>
        <taxon>Saccharomycotina</taxon>
        <taxon>Saccharomycetes</taxon>
        <taxon>Phaffomycetales</taxon>
        <taxon>Wickerhamomycetaceae</taxon>
        <taxon>Wickerhamomyces</taxon>
    </lineage>
</organism>
<evidence type="ECO:0000256" key="5">
    <source>
        <dbReference type="ARBA" id="ARBA00023186"/>
    </source>
</evidence>
<keyword evidence="1 6" id="KW-0479">Metal-binding</keyword>
<accession>A0A1E3PCW2</accession>
<gene>
    <name evidence="9" type="ORF">WICANDRAFT_25564</name>
</gene>
<dbReference type="InterPro" id="IPR008971">
    <property type="entry name" value="HSP40/DnaJ_pept-bd"/>
</dbReference>
<evidence type="ECO:0008006" key="11">
    <source>
        <dbReference type="Google" id="ProtNLM"/>
    </source>
</evidence>
<keyword evidence="2" id="KW-0677">Repeat</keyword>
<evidence type="ECO:0000256" key="1">
    <source>
        <dbReference type="ARBA" id="ARBA00022723"/>
    </source>
</evidence>
<dbReference type="AlphaFoldDB" id="A0A1E3PCW2"/>
<dbReference type="PROSITE" id="PS51188">
    <property type="entry name" value="ZF_CR"/>
    <property type="match status" value="1"/>
</dbReference>
<dbReference type="FunFam" id="2.10.230.10:FF:000001">
    <property type="entry name" value="DnaJ subfamily A member 2"/>
    <property type="match status" value="1"/>
</dbReference>
<evidence type="ECO:0000256" key="3">
    <source>
        <dbReference type="ARBA" id="ARBA00022771"/>
    </source>
</evidence>
<dbReference type="SUPFAM" id="SSF49493">
    <property type="entry name" value="HSP40/DnaJ peptide-binding domain"/>
    <property type="match status" value="2"/>
</dbReference>
<dbReference type="CDD" id="cd10747">
    <property type="entry name" value="DnaJ_C"/>
    <property type="match status" value="1"/>
</dbReference>
<dbReference type="Gene3D" id="1.10.287.110">
    <property type="entry name" value="DnaJ domain"/>
    <property type="match status" value="1"/>
</dbReference>
<dbReference type="GO" id="GO:0008270">
    <property type="term" value="F:zinc ion binding"/>
    <property type="evidence" value="ECO:0007669"/>
    <property type="project" value="UniProtKB-KW"/>
</dbReference>
<feature type="domain" description="CR-type" evidence="8">
    <location>
        <begin position="142"/>
        <end position="223"/>
    </location>
</feature>
<dbReference type="InterPro" id="IPR012724">
    <property type="entry name" value="DnaJ"/>
</dbReference>
<dbReference type="SUPFAM" id="SSF57938">
    <property type="entry name" value="DnaJ/Hsp40 cysteine-rich domain"/>
    <property type="match status" value="1"/>
</dbReference>
<dbReference type="InterPro" id="IPR036410">
    <property type="entry name" value="HSP_DnaJ_Cys-rich_dom_sf"/>
</dbReference>
<dbReference type="STRING" id="683960.A0A1E3PCW2"/>
<dbReference type="CDD" id="cd06257">
    <property type="entry name" value="DnaJ"/>
    <property type="match status" value="1"/>
</dbReference>
<keyword evidence="5" id="KW-0143">Chaperone</keyword>
<dbReference type="Pfam" id="PF00684">
    <property type="entry name" value="DnaJ_CXXCXGXG"/>
    <property type="match status" value="1"/>
</dbReference>
<dbReference type="RefSeq" id="XP_019042009.1">
    <property type="nucleotide sequence ID" value="XM_019181158.1"/>
</dbReference>
<evidence type="ECO:0000256" key="4">
    <source>
        <dbReference type="ARBA" id="ARBA00022833"/>
    </source>
</evidence>
<dbReference type="Pfam" id="PF00226">
    <property type="entry name" value="DnaJ"/>
    <property type="match status" value="1"/>
</dbReference>
<dbReference type="InterPro" id="IPR002939">
    <property type="entry name" value="DnaJ_C"/>
</dbReference>
<dbReference type="Gene3D" id="2.60.260.20">
    <property type="entry name" value="Urease metallochaperone UreE, N-terminal domain"/>
    <property type="match status" value="2"/>
</dbReference>
<dbReference type="PRINTS" id="PR00625">
    <property type="entry name" value="JDOMAIN"/>
</dbReference>
<dbReference type="Gene3D" id="2.10.230.10">
    <property type="entry name" value="Heat shock protein DnaJ, cysteine-rich domain"/>
    <property type="match status" value="1"/>
</dbReference>
<dbReference type="InterPro" id="IPR044713">
    <property type="entry name" value="DNJA1/2-like"/>
</dbReference>
<keyword evidence="3 6" id="KW-0863">Zinc-finger</keyword>
<dbReference type="PROSITE" id="PS00636">
    <property type="entry name" value="DNAJ_1"/>
    <property type="match status" value="1"/>
</dbReference>
<dbReference type="InterPro" id="IPR036869">
    <property type="entry name" value="J_dom_sf"/>
</dbReference>
<feature type="domain" description="J" evidence="7">
    <location>
        <begin position="6"/>
        <end position="71"/>
    </location>
</feature>
<dbReference type="GO" id="GO:0001671">
    <property type="term" value="F:ATPase activator activity"/>
    <property type="evidence" value="ECO:0007669"/>
    <property type="project" value="UniProtKB-ARBA"/>
</dbReference>
<dbReference type="SMART" id="SM00271">
    <property type="entry name" value="DnaJ"/>
    <property type="match status" value="1"/>
</dbReference>
<evidence type="ECO:0000256" key="6">
    <source>
        <dbReference type="PROSITE-ProRule" id="PRU00546"/>
    </source>
</evidence>
<protein>
    <recommendedName>
        <fullName evidence="11">J domain-containing protein</fullName>
    </recommendedName>
</protein>
<evidence type="ECO:0000256" key="2">
    <source>
        <dbReference type="ARBA" id="ARBA00022737"/>
    </source>
</evidence>
<evidence type="ECO:0000313" key="10">
    <source>
        <dbReference type="Proteomes" id="UP000094112"/>
    </source>
</evidence>
<dbReference type="GO" id="GO:0072655">
    <property type="term" value="P:establishment of protein localization to mitochondrion"/>
    <property type="evidence" value="ECO:0007669"/>
    <property type="project" value="UniProtKB-ARBA"/>
</dbReference>
<keyword evidence="4 6" id="KW-0862">Zinc</keyword>
<dbReference type="Pfam" id="PF01556">
    <property type="entry name" value="DnaJ_C"/>
    <property type="match status" value="1"/>
</dbReference>
<proteinExistence type="inferred from homology"/>
<dbReference type="CDD" id="cd10719">
    <property type="entry name" value="DnaJ_zf"/>
    <property type="match status" value="1"/>
</dbReference>
<dbReference type="EMBL" id="KV454208">
    <property type="protein sequence ID" value="ODQ62802.1"/>
    <property type="molecule type" value="Genomic_DNA"/>
</dbReference>
<evidence type="ECO:0000259" key="8">
    <source>
        <dbReference type="PROSITE" id="PS51188"/>
    </source>
</evidence>
<dbReference type="SUPFAM" id="SSF46565">
    <property type="entry name" value="Chaperone J-domain"/>
    <property type="match status" value="1"/>
</dbReference>
<evidence type="ECO:0000259" key="7">
    <source>
        <dbReference type="PROSITE" id="PS50076"/>
    </source>
</evidence>
<dbReference type="GeneID" id="30198404"/>
<dbReference type="InterPro" id="IPR001305">
    <property type="entry name" value="HSP_DnaJ_Cys-rich_dom"/>
</dbReference>
<feature type="zinc finger region" description="CR-type" evidence="6">
    <location>
        <begin position="142"/>
        <end position="223"/>
    </location>
</feature>
<dbReference type="InterPro" id="IPR001623">
    <property type="entry name" value="DnaJ_domain"/>
</dbReference>
<dbReference type="Proteomes" id="UP000094112">
    <property type="component" value="Unassembled WGS sequence"/>
</dbReference>
<dbReference type="FunFam" id="2.60.260.20:FF:000003">
    <property type="entry name" value="DnaJ subfamily A member 2"/>
    <property type="match status" value="1"/>
</dbReference>
<evidence type="ECO:0000313" key="9">
    <source>
        <dbReference type="EMBL" id="ODQ62802.1"/>
    </source>
</evidence>
<dbReference type="GO" id="GO:0051082">
    <property type="term" value="F:unfolded protein binding"/>
    <property type="evidence" value="ECO:0007669"/>
    <property type="project" value="InterPro"/>
</dbReference>
<keyword evidence="10" id="KW-1185">Reference proteome</keyword>
<dbReference type="GO" id="GO:0009408">
    <property type="term" value="P:response to heat"/>
    <property type="evidence" value="ECO:0007669"/>
    <property type="project" value="InterPro"/>
</dbReference>
<sequence length="443" mass="50053">MVKDTKLYDILGIIPTCDQVEIKKAYRINALKYHPDKNNHSKESTEKFQEITKAYEILFDSEKRALYDKYGEEGINGGSIDPTTSNGNNNNHGSAFSMRGDDLFSQFFGDSFFNSNSFERPKRRGVDIKHKLSVTLEDLYHGKSTKLALAKTVLCSKCNAKGGERVKSCAQCKGRGNVVVSKQMGPLIQRFESTCRACNGSGEFISERDRCSNCLGVKTVEERKILKLDIPPGSFNGETITFKGEGDQGVDIIPGDVVVTLEEKHHDEFKRKHDDLIINCKIDLLTALAGGSFGVHHLNKQWLKVDIIPGEIIRPNCLKMIQGYGMPKKFNDGEFGDLIIHFDVEFPNQNQLTRENLEFLEKSLPSRPKLNIPNDVKFEEKILNDFDPYIYDRRYRKSRTNGTKRRKQTAAAAPTMTDEDVLTEDEFMNNDGTVPDNVQCANQ</sequence>
<dbReference type="InterPro" id="IPR018253">
    <property type="entry name" value="DnaJ_domain_CS"/>
</dbReference>
<name>A0A1E3PCW2_WICAA</name>
<dbReference type="PANTHER" id="PTHR43888">
    <property type="entry name" value="DNAJ-LIKE-2, ISOFORM A-RELATED"/>
    <property type="match status" value="1"/>
</dbReference>
<dbReference type="GO" id="GO:0005524">
    <property type="term" value="F:ATP binding"/>
    <property type="evidence" value="ECO:0007669"/>
    <property type="project" value="InterPro"/>
</dbReference>
<dbReference type="OrthoDB" id="550424at2759"/>
<dbReference type="PROSITE" id="PS50076">
    <property type="entry name" value="DNAJ_2"/>
    <property type="match status" value="1"/>
</dbReference>
<dbReference type="HAMAP" id="MF_01152">
    <property type="entry name" value="DnaJ"/>
    <property type="match status" value="1"/>
</dbReference>
<dbReference type="GO" id="GO:0030544">
    <property type="term" value="F:Hsp70 protein binding"/>
    <property type="evidence" value="ECO:0007669"/>
    <property type="project" value="InterPro"/>
</dbReference>
<dbReference type="GO" id="GO:0006457">
    <property type="term" value="P:protein folding"/>
    <property type="evidence" value="ECO:0007669"/>
    <property type="project" value="InterPro"/>
</dbReference>
<reference evidence="9 10" key="1">
    <citation type="journal article" date="2016" name="Proc. Natl. Acad. Sci. U.S.A.">
        <title>Comparative genomics of biotechnologically important yeasts.</title>
        <authorList>
            <person name="Riley R."/>
            <person name="Haridas S."/>
            <person name="Wolfe K.H."/>
            <person name="Lopes M.R."/>
            <person name="Hittinger C.T."/>
            <person name="Goeker M."/>
            <person name="Salamov A.A."/>
            <person name="Wisecaver J.H."/>
            <person name="Long T.M."/>
            <person name="Calvey C.H."/>
            <person name="Aerts A.L."/>
            <person name="Barry K.W."/>
            <person name="Choi C."/>
            <person name="Clum A."/>
            <person name="Coughlan A.Y."/>
            <person name="Deshpande S."/>
            <person name="Douglass A.P."/>
            <person name="Hanson S.J."/>
            <person name="Klenk H.-P."/>
            <person name="LaButti K.M."/>
            <person name="Lapidus A."/>
            <person name="Lindquist E.A."/>
            <person name="Lipzen A.M."/>
            <person name="Meier-Kolthoff J.P."/>
            <person name="Ohm R.A."/>
            <person name="Otillar R.P."/>
            <person name="Pangilinan J.L."/>
            <person name="Peng Y."/>
            <person name="Rokas A."/>
            <person name="Rosa C.A."/>
            <person name="Scheuner C."/>
            <person name="Sibirny A.A."/>
            <person name="Slot J.C."/>
            <person name="Stielow J.B."/>
            <person name="Sun H."/>
            <person name="Kurtzman C.P."/>
            <person name="Blackwell M."/>
            <person name="Grigoriev I.V."/>
            <person name="Jeffries T.W."/>
        </authorList>
    </citation>
    <scope>NUCLEOTIDE SEQUENCE [LARGE SCALE GENOMIC DNA]</scope>
    <source>
        <strain evidence="10">ATCC 58044 / CBS 1984 / NCYC 433 / NRRL Y-366-8</strain>
    </source>
</reference>